<organism evidence="1 2">
    <name type="scientific">Mycobacterium paraffinicum</name>
    <dbReference type="NCBI Taxonomy" id="53378"/>
    <lineage>
        <taxon>Bacteria</taxon>
        <taxon>Bacillati</taxon>
        <taxon>Actinomycetota</taxon>
        <taxon>Actinomycetes</taxon>
        <taxon>Mycobacteriales</taxon>
        <taxon>Mycobacteriaceae</taxon>
        <taxon>Mycobacterium</taxon>
    </lineage>
</organism>
<comment type="caution">
    <text evidence="1">The sequence shown here is derived from an EMBL/GenBank/DDBJ whole genome shotgun (WGS) entry which is preliminary data.</text>
</comment>
<evidence type="ECO:0000313" key="1">
    <source>
        <dbReference type="EMBL" id="GAA4296329.1"/>
    </source>
</evidence>
<accession>A0ABP8F6Y0</accession>
<gene>
    <name evidence="1" type="ORF">GCM10023161_47520</name>
</gene>
<name>A0ABP8F6Y0_9MYCO</name>
<sequence>MFGARVNVPGQAPVTSHLTEKSFLKPLLEFIVAGGLATTVKAGLDLLGIWAGEPRRPLLPLDERDRDHLRSLLTADG</sequence>
<proteinExistence type="predicted"/>
<protein>
    <recommendedName>
        <fullName evidence="3">Dihydrodipicolinate synthase family protein</fullName>
    </recommendedName>
</protein>
<dbReference type="Gene3D" id="3.20.20.70">
    <property type="entry name" value="Aldolase class I"/>
    <property type="match status" value="1"/>
</dbReference>
<dbReference type="EMBL" id="BAABGF010000052">
    <property type="protein sequence ID" value="GAA4296329.1"/>
    <property type="molecule type" value="Genomic_DNA"/>
</dbReference>
<dbReference type="SUPFAM" id="SSF51569">
    <property type="entry name" value="Aldolase"/>
    <property type="match status" value="1"/>
</dbReference>
<evidence type="ECO:0000313" key="2">
    <source>
        <dbReference type="Proteomes" id="UP001501417"/>
    </source>
</evidence>
<keyword evidence="2" id="KW-1185">Reference proteome</keyword>
<reference evidence="2" key="1">
    <citation type="journal article" date="2019" name="Int. J. Syst. Evol. Microbiol.">
        <title>The Global Catalogue of Microorganisms (GCM) 10K type strain sequencing project: providing services to taxonomists for standard genome sequencing and annotation.</title>
        <authorList>
            <consortium name="The Broad Institute Genomics Platform"/>
            <consortium name="The Broad Institute Genome Sequencing Center for Infectious Disease"/>
            <person name="Wu L."/>
            <person name="Ma J."/>
        </authorList>
    </citation>
    <scope>NUCLEOTIDE SEQUENCE [LARGE SCALE GENOMIC DNA]</scope>
    <source>
        <strain evidence="2">JCM 17782</strain>
    </source>
</reference>
<dbReference type="InterPro" id="IPR013785">
    <property type="entry name" value="Aldolase_TIM"/>
</dbReference>
<dbReference type="Proteomes" id="UP001501417">
    <property type="component" value="Unassembled WGS sequence"/>
</dbReference>
<evidence type="ECO:0008006" key="3">
    <source>
        <dbReference type="Google" id="ProtNLM"/>
    </source>
</evidence>